<protein>
    <submittedName>
        <fullName evidence="22">Polycystin-1-like</fullName>
    </submittedName>
</protein>
<dbReference type="InterPro" id="IPR001024">
    <property type="entry name" value="PLAT/LH2_dom"/>
</dbReference>
<evidence type="ECO:0000256" key="10">
    <source>
        <dbReference type="ARBA" id="ARBA00023157"/>
    </source>
</evidence>
<dbReference type="InterPro" id="IPR014010">
    <property type="entry name" value="REJ_dom"/>
</dbReference>
<evidence type="ECO:0000256" key="6">
    <source>
        <dbReference type="ARBA" id="ARBA00022729"/>
    </source>
</evidence>
<dbReference type="Pfam" id="PF18911">
    <property type="entry name" value="PKD_4"/>
    <property type="match status" value="1"/>
</dbReference>
<name>A0A8B7ZCQ2_ACAPL</name>
<dbReference type="GeneID" id="110986117"/>
<feature type="transmembrane region" description="Helical" evidence="16">
    <location>
        <begin position="2397"/>
        <end position="2420"/>
    </location>
</feature>
<dbReference type="InterPro" id="IPR002859">
    <property type="entry name" value="PKD/REJ-like"/>
</dbReference>
<evidence type="ECO:0000256" key="12">
    <source>
        <dbReference type="ARBA" id="ARBA00023273"/>
    </source>
</evidence>
<dbReference type="KEGG" id="aplc:110986117"/>
<dbReference type="InterPro" id="IPR000203">
    <property type="entry name" value="GPS"/>
</dbReference>
<keyword evidence="21" id="KW-1185">Reference proteome</keyword>
<evidence type="ECO:0000256" key="7">
    <source>
        <dbReference type="ARBA" id="ARBA00022989"/>
    </source>
</evidence>
<feature type="domain" description="PKD" evidence="17">
    <location>
        <begin position="344"/>
        <end position="409"/>
    </location>
</feature>
<dbReference type="SUPFAM" id="SSF49723">
    <property type="entry name" value="Lipase/lipooxygenase domain (PLAT/LH2 domain)"/>
    <property type="match status" value="1"/>
</dbReference>
<dbReference type="OMA" id="NCATQNA"/>
<sequence length="3097" mass="343256">MTFFLSIPVYGIFVVEVNVSNAMNSVTLNVPVQIGQEIQGFYAKVPFPVHATGDNISVEFGFTAGSEVVFEVDFGETHQFNFETNSVANKTIYHQYNSPGDFTITVRAHGALGDKVRQFPVRILNAINGLRMETSSTSLETGKPVLFTFYLVKETAIPQIVHCDINYGDSSKTDSWDGVLSDDNITLEHIYVTPGSRQIQANCSNEVSQVMLSVNVTLYIPQTGCFISVDPMMTTTNTTVHYVASVSNGSDVNVLIHFGDGTNMSAYSDSTGYVVFEHIYHLAGSYAVQMKASNPVSDCLAYNTIVIQIPIHTDSYNLSITPSLVDISNQTTVFTISLMDDEIPTNVTAYWTFGDGNSSTQFLYSGVKWSISHIFEETGEYEVLVHLSNMISELNFNSTVVVMEHIDALEFNISNAAAVGDNLTLSLLATSGSSIFYYIDFGDGTADMLFQDKPEILHLGHSYDQVGWYILTITAENGLGGVIHNRTKIRVVYPVQGLNFEASSAVIYSPGNITFSLTIDEVVPPPTVMDCEWRRQPAGQASLGDDILLRERNVSIGTGESLNVTHHFPGGQFTVILHCRNILGGVTLKEEVTIYEGISELKMSSDSLIAEVGSQVQITVTTSQGSLLNYAVKYGDGTTDNRLVVMSRSTKIQEFLHVYARPGLYIPSVHVVNFLGESSANLNASVDVLPSTRGFQLLANSPTFPNTLVVFTLVAIQGTTPPSMIQLIWNFGDGSIDFESVEFNTTQGINRTHLYNSSGMYHAEVTVTNKLDSHIFGTAVTIIPKVEPIKVRFDYKNKDGIWTVGLGHNFNWFPTDTDVRMIANTTSNDASIIWEFDNGETALLQIVYKRYKNPGVYTATLRVTDSMGKLEEFHFIFYIAKPFILLSIQAVDATGLPSLKSGNQVDFTLIGDDLQGPVCISWNVGDQTQQYVYGPSSCRMPVHDDVIFDQANRRVGLHISHTFTSPGNYHVYVSASNFFTTASISTIITVTGCKSPPQVSIRGPGETVDAPRSYRTSEAIFLDLVTTFDCIGAISITFNWEVNKLIADDVQNITQKVGYTVPFLNRPQLELPAGSLEVGLYEVSINVTVERFDNATGSDKVFIRIEHSPLVLSLEGGSSRSVGNIAPLVLDAMTSSYDPDNTAGNSSDWSFKWSCRKISDDHKNNSITTNLDDYLCDNSSWEQMNFTKAIIQLNPLQLRVDAVYVFKVETTIGSRFASYQQTIQVMQGEPPKVSISCVSNCRDKVNPTSSFTLQGSCSNCDANSQSLFTWTLYSKQQDSEDLQHVSNLGNMTSTGVSKQGIAFNPSELDAGREYYLRLDVKDVLLGNGFTQYSFLTNLPPYNGACQINPSVGFAVTTEFSINCSGWLDEGHAINRDSISQHLASGQVLQYRVMSRAKGQTDFSLLTSSADSSTSGILFGVGPEEFSFQHDVQVAVVDVYGAAASVNLTVSVRKPDLTADAITSLVGSNNSRLSLLASSGDVEGATQLISAVLTVLSEPQDENSTFTPEELRELRSNLILELSKVSLWAKTANSLFQASVVMAMSLTGGVNDNALVEAAAAMAGMALSLKGIDEDNPEVVIDTAKGLTDGLGSLIAQSDKIVQTVMGASEASVSTTTSPSGTGELVVFDVYGDDLSPEELAEEAMRKKKERERNEQNAREVASTISMLAQGTLDLVSDVVIGQRVTGQPPVTLVTDQLTLEVFKDEPISVANRQINTDAGSFSLPNASSLFGSSGAKQVEQFIFSYNANPYSFSKSSDSIGSKGVLALDFKTGQGELLSVQNLTDMISIALDVDQSKLTSAETVRMTFMNASTMQYHKVEVQEENIQLRVIFREMTDNVTKFLVYLRKGSRPDTRSYDALIEIPRNLGEDEMWSDVGLVTEARHTAVFSEELLTGVGDYYLGVGLADTSDLHQDSSNGTTLIVNQTDEMFEVNTTMVIYAAGCRFWDTNITAWSSRGCQVGSQTSTSSIHCLCNHLSSFASSFFVPPNTIDFSTVFSKFQDLGSNVAVFATVLGFFGLYLLLLIWLRRKDKQDIVKWGVSPLGDNHPNDTYFYQVTVQTGMGPGCGTRSKVSIILTGEDGDSGVRLLDDDKRKVFESGSICHFLMGVARPLGPLSYIKLWHDNSGHGQLAGWYLSQVSILDLQNGQQYFFVCDRWLAVEKDDGAVERVLPVATRSDLTQFSKLFFSSSRRNLFDDHIWFSLFSRPTRSPFTRVQRLSCCLCLLYLSMITSAMFYRTEETVENPTALRLGPFIFTLQELYIGFISALIVLPVNILIVQIFRKSKPSKSQMTNSLPKHLQEKLNHLRDSASESSTPQSSLVDVKSSDKIELVPADAPAKSKTKIGKAKTKPFLLPHWCVYIAWLLMILSSFTAAFFTILYSLEWGQQKSSEWLTSMLISLVNSVLVIQPFKVLIVAMLLSLIFKKPAKMDVEMDADLSCDQNQLRDDEEILHQSLSPGKLNSPEHRQRLPPSKEALEEARQKRIKEIKLNRTLKETGIYTLFVVVVLFLCYSSRDGMSFYMSQSLRDIFVDNTGTKNTSAKVSFKSLEKSTPDLFWQWVEEALIPGLYGNTYYNGVPMHWRHTRFIADWQGYRVGPVRLRQLRVKDEPCALHPDISMLHATCHLDYSSGNQEESNFTVAWQLKDTPNLRLYSEEERAPWIYQDFLELNGVPHPGRLAVYSGGGYIAEFGTTTAEALATAHFLRETGWYDKLTRAIFVEFSVYNANINLFSVATLLAETSSTGGALVTSHIHTLRLYHYEGAIAIFNIIFQVIFVAYLLFFIIKLILLIKKAGLKELKNFWTALELILLLVAIVAVIMFAFREVFIKLALQEVKNKKQGRFVNFGHIAKWDELFGYLLACLSFLSLIRYMHLLRLNARMSLLGMTLRHASRDILHFLIMWSLVFCAFAQLSYLLFHGVVEMFSSFVATLETLFSMLLGKFDFNALVEANRWLGGAVFLIYIVTMYLILTNMFITIIVEAFNHMRHQEGLNEVIDPEIVEYIVERFKAFFLRPVQGTKATSQVTAKLMYEDTMDLLEKSVDKIINFVETNYGKVDVTANQSETLGSPARSLSRISLHSATRSSDNGSKPNNKKACNRVIFVA</sequence>
<dbReference type="InterPro" id="IPR035986">
    <property type="entry name" value="PKD_dom_sf"/>
</dbReference>
<reference evidence="22" key="1">
    <citation type="submission" date="2025-08" db="UniProtKB">
        <authorList>
            <consortium name="RefSeq"/>
        </authorList>
    </citation>
    <scope>IDENTIFICATION</scope>
</reference>
<dbReference type="Gene3D" id="2.60.40.10">
    <property type="entry name" value="Immunoglobulins"/>
    <property type="match status" value="7"/>
</dbReference>
<feature type="transmembrane region" description="Helical" evidence="16">
    <location>
        <begin position="2493"/>
        <end position="2511"/>
    </location>
</feature>
<dbReference type="InterPro" id="IPR051223">
    <property type="entry name" value="Polycystin"/>
</dbReference>
<dbReference type="InterPro" id="IPR046791">
    <property type="entry name" value="Polycystin_dom"/>
</dbReference>
<dbReference type="GO" id="GO:0005509">
    <property type="term" value="F:calcium ion binding"/>
    <property type="evidence" value="ECO:0007669"/>
    <property type="project" value="InterPro"/>
</dbReference>
<dbReference type="CDD" id="cd00146">
    <property type="entry name" value="PKD"/>
    <property type="match status" value="2"/>
</dbReference>
<dbReference type="SMART" id="SM00308">
    <property type="entry name" value="LH2"/>
    <property type="match status" value="1"/>
</dbReference>
<dbReference type="SMART" id="SM00089">
    <property type="entry name" value="PKD"/>
    <property type="match status" value="10"/>
</dbReference>
<evidence type="ECO:0000259" key="18">
    <source>
        <dbReference type="PROSITE" id="PS50095"/>
    </source>
</evidence>
<dbReference type="GO" id="GO:0005886">
    <property type="term" value="C:plasma membrane"/>
    <property type="evidence" value="ECO:0007669"/>
    <property type="project" value="UniProtKB-SubCell"/>
</dbReference>
<evidence type="ECO:0000256" key="14">
    <source>
        <dbReference type="PROSITE-ProRule" id="PRU00152"/>
    </source>
</evidence>
<feature type="transmembrane region" description="Helical" evidence="16">
    <location>
        <begin position="2257"/>
        <end position="2278"/>
    </location>
</feature>
<keyword evidence="5 16" id="KW-0812">Transmembrane</keyword>
<dbReference type="Pfam" id="PF02010">
    <property type="entry name" value="REJ"/>
    <property type="match status" value="1"/>
</dbReference>
<dbReference type="InterPro" id="IPR022409">
    <property type="entry name" value="PKD/Chitinase_dom"/>
</dbReference>
<feature type="transmembrane region" description="Helical" evidence="16">
    <location>
        <begin position="2889"/>
        <end position="2911"/>
    </location>
</feature>
<evidence type="ECO:0000313" key="21">
    <source>
        <dbReference type="Proteomes" id="UP000694845"/>
    </source>
</evidence>
<feature type="region of interest" description="Disordered" evidence="15">
    <location>
        <begin position="2452"/>
        <end position="2472"/>
    </location>
</feature>
<dbReference type="InterPro" id="IPR013783">
    <property type="entry name" value="Ig-like_fold"/>
</dbReference>
<evidence type="ECO:0000256" key="13">
    <source>
        <dbReference type="PIRSR" id="PIRSR603915-2"/>
    </source>
</evidence>
<dbReference type="FunFam" id="1.10.287.70:FF:000086">
    <property type="entry name" value="Polycystic kidney disease 2"/>
    <property type="match status" value="1"/>
</dbReference>
<dbReference type="Pfam" id="PF01477">
    <property type="entry name" value="PLAT"/>
    <property type="match status" value="1"/>
</dbReference>
<dbReference type="InterPro" id="IPR013122">
    <property type="entry name" value="PKD1_2_channel"/>
</dbReference>
<dbReference type="SUPFAM" id="SSF49299">
    <property type="entry name" value="PKD domain"/>
    <property type="match status" value="8"/>
</dbReference>
<comment type="caution">
    <text evidence="14">Lacks conserved residue(s) required for the propagation of feature annotation.</text>
</comment>
<feature type="domain" description="GAIN-B" evidence="19">
    <location>
        <begin position="1821"/>
        <end position="1990"/>
    </location>
</feature>
<dbReference type="GO" id="GO:0050982">
    <property type="term" value="P:detection of mechanical stimulus"/>
    <property type="evidence" value="ECO:0007669"/>
    <property type="project" value="TreeGrafter"/>
</dbReference>
<evidence type="ECO:0000256" key="9">
    <source>
        <dbReference type="ARBA" id="ARBA00023136"/>
    </source>
</evidence>
<feature type="domain" description="PKD" evidence="17">
    <location>
        <begin position="818"/>
        <end position="868"/>
    </location>
</feature>
<keyword evidence="10" id="KW-1015">Disulfide bond</keyword>
<feature type="domain" description="PKD" evidence="17">
    <location>
        <begin position="247"/>
        <end position="314"/>
    </location>
</feature>
<dbReference type="Gene3D" id="1.10.287.70">
    <property type="match status" value="1"/>
</dbReference>
<dbReference type="Pfam" id="PF20519">
    <property type="entry name" value="Polycystin_dom"/>
    <property type="match status" value="1"/>
</dbReference>
<dbReference type="Gene3D" id="2.60.60.20">
    <property type="entry name" value="PLAT/LH2 domain"/>
    <property type="match status" value="1"/>
</dbReference>
<feature type="transmembrane region" description="Helical" evidence="16">
    <location>
        <begin position="2760"/>
        <end position="2784"/>
    </location>
</feature>
<evidence type="ECO:0000256" key="16">
    <source>
        <dbReference type="SAM" id="Phobius"/>
    </source>
</evidence>
<evidence type="ECO:0000259" key="19">
    <source>
        <dbReference type="PROSITE" id="PS50221"/>
    </source>
</evidence>
<feature type="region of interest" description="Disordered" evidence="15">
    <location>
        <begin position="3062"/>
        <end position="3087"/>
    </location>
</feature>
<feature type="domain" description="PKD" evidence="17">
    <location>
        <begin position="717"/>
        <end position="769"/>
    </location>
</feature>
<dbReference type="GO" id="GO:0005262">
    <property type="term" value="F:calcium channel activity"/>
    <property type="evidence" value="ECO:0007669"/>
    <property type="project" value="TreeGrafter"/>
</dbReference>
<evidence type="ECO:0000259" key="20">
    <source>
        <dbReference type="PROSITE" id="PS51111"/>
    </source>
</evidence>
<feature type="transmembrane region" description="Helical" evidence="16">
    <location>
        <begin position="2005"/>
        <end position="2025"/>
    </location>
</feature>
<evidence type="ECO:0000256" key="4">
    <source>
        <dbReference type="ARBA" id="ARBA00022475"/>
    </source>
</evidence>
<keyword evidence="8" id="KW-0969">Cilium</keyword>
<dbReference type="RefSeq" id="XP_022103453.1">
    <property type="nucleotide sequence ID" value="XM_022247761.1"/>
</dbReference>
<dbReference type="Pfam" id="PF01825">
    <property type="entry name" value="GPS"/>
    <property type="match status" value="1"/>
</dbReference>
<comment type="similarity">
    <text evidence="3">Belongs to the polycystin family.</text>
</comment>
<feature type="domain" description="REJ" evidence="20">
    <location>
        <begin position="994"/>
        <end position="1449"/>
    </location>
</feature>
<dbReference type="InterPro" id="IPR046338">
    <property type="entry name" value="GAIN_dom_sf"/>
</dbReference>
<dbReference type="PROSITE" id="PS50095">
    <property type="entry name" value="PLAT"/>
    <property type="match status" value="1"/>
</dbReference>
<dbReference type="PANTHER" id="PTHR10877">
    <property type="entry name" value="POLYCYSTIN FAMILY MEMBER"/>
    <property type="match status" value="1"/>
</dbReference>
<evidence type="ECO:0000256" key="8">
    <source>
        <dbReference type="ARBA" id="ARBA00023069"/>
    </source>
</evidence>
<evidence type="ECO:0000256" key="1">
    <source>
        <dbReference type="ARBA" id="ARBA00004138"/>
    </source>
</evidence>
<feature type="compositionally biased region" description="Polar residues" evidence="15">
    <location>
        <begin position="3067"/>
        <end position="3084"/>
    </location>
</feature>
<feature type="disulfide bond" evidence="13">
    <location>
        <begin position="2606"/>
        <end position="2619"/>
    </location>
</feature>
<dbReference type="Proteomes" id="UP000694845">
    <property type="component" value="Unplaced"/>
</dbReference>
<keyword evidence="11" id="KW-0325">Glycoprotein</keyword>
<dbReference type="InterPro" id="IPR057244">
    <property type="entry name" value="GAIN_B"/>
</dbReference>
<evidence type="ECO:0000256" key="15">
    <source>
        <dbReference type="SAM" id="MobiDB-lite"/>
    </source>
</evidence>
<dbReference type="PROSITE" id="PS50093">
    <property type="entry name" value="PKD"/>
    <property type="match status" value="7"/>
</dbReference>
<evidence type="ECO:0000259" key="17">
    <source>
        <dbReference type="PROSITE" id="PS50093"/>
    </source>
</evidence>
<dbReference type="OrthoDB" id="444119at2759"/>
<dbReference type="InterPro" id="IPR036392">
    <property type="entry name" value="PLAT/LH2_dom_sf"/>
</dbReference>
<dbReference type="Pfam" id="PF00801">
    <property type="entry name" value="PKD"/>
    <property type="match status" value="5"/>
</dbReference>
<dbReference type="PROSITE" id="PS50221">
    <property type="entry name" value="GAIN_B"/>
    <property type="match status" value="1"/>
</dbReference>
<dbReference type="SMART" id="SM00303">
    <property type="entry name" value="GPS"/>
    <property type="match status" value="1"/>
</dbReference>
<dbReference type="GO" id="GO:0005929">
    <property type="term" value="C:cilium"/>
    <property type="evidence" value="ECO:0007669"/>
    <property type="project" value="UniProtKB-SubCell"/>
</dbReference>
<keyword evidence="9 16" id="KW-0472">Membrane</keyword>
<feature type="transmembrane region" description="Helical" evidence="16">
    <location>
        <begin position="2948"/>
        <end position="2973"/>
    </location>
</feature>
<feature type="transmembrane region" description="Helical" evidence="16">
    <location>
        <begin position="2796"/>
        <end position="2817"/>
    </location>
</feature>
<dbReference type="InterPro" id="IPR003915">
    <property type="entry name" value="PKD_2"/>
</dbReference>
<dbReference type="PANTHER" id="PTHR10877:SF194">
    <property type="entry name" value="LOCATION OF VULVA DEFECTIVE 1"/>
    <property type="match status" value="1"/>
</dbReference>
<evidence type="ECO:0000256" key="2">
    <source>
        <dbReference type="ARBA" id="ARBA00004651"/>
    </source>
</evidence>
<organism evidence="21 22">
    <name type="scientific">Acanthaster planci</name>
    <name type="common">Crown-of-thorns starfish</name>
    <dbReference type="NCBI Taxonomy" id="133434"/>
    <lineage>
        <taxon>Eukaryota</taxon>
        <taxon>Metazoa</taxon>
        <taxon>Echinodermata</taxon>
        <taxon>Eleutherozoa</taxon>
        <taxon>Asterozoa</taxon>
        <taxon>Asteroidea</taxon>
        <taxon>Valvatacea</taxon>
        <taxon>Valvatida</taxon>
        <taxon>Acanthasteridae</taxon>
        <taxon>Acanthaster</taxon>
    </lineage>
</organism>
<comment type="subcellular location">
    <subcellularLocation>
        <location evidence="2">Cell membrane</location>
        <topology evidence="2">Multi-pass membrane protein</topology>
    </subcellularLocation>
    <subcellularLocation>
        <location evidence="1">Cell projection</location>
        <location evidence="1">Cilium</location>
    </subcellularLocation>
</comment>
<evidence type="ECO:0000256" key="5">
    <source>
        <dbReference type="ARBA" id="ARBA00022692"/>
    </source>
</evidence>
<gene>
    <name evidence="22" type="primary">LOC110986117</name>
</gene>
<evidence type="ECO:0000256" key="11">
    <source>
        <dbReference type="ARBA" id="ARBA00023180"/>
    </source>
</evidence>
<keyword evidence="4" id="KW-1003">Cell membrane</keyword>
<accession>A0A8B7ZCQ2</accession>
<evidence type="ECO:0000256" key="3">
    <source>
        <dbReference type="ARBA" id="ARBA00007200"/>
    </source>
</evidence>
<dbReference type="PRINTS" id="PR01433">
    <property type="entry name" value="POLYCYSTIN2"/>
</dbReference>
<feature type="transmembrane region" description="Helical" evidence="16">
    <location>
        <begin position="2212"/>
        <end position="2233"/>
    </location>
</feature>
<feature type="transmembrane region" description="Helical" evidence="16">
    <location>
        <begin position="2849"/>
        <end position="2868"/>
    </location>
</feature>
<proteinExistence type="inferred from homology"/>
<dbReference type="Pfam" id="PF08016">
    <property type="entry name" value="PKD_channel"/>
    <property type="match status" value="1"/>
</dbReference>
<feature type="transmembrane region" description="Helical" evidence="16">
    <location>
        <begin position="2354"/>
        <end position="2377"/>
    </location>
</feature>
<feature type="domain" description="PKD" evidence="17">
    <location>
        <begin position="431"/>
        <end position="498"/>
    </location>
</feature>
<dbReference type="InterPro" id="IPR000601">
    <property type="entry name" value="PKD_dom"/>
</dbReference>
<dbReference type="FunFam" id="2.60.60.20:FF:000022">
    <property type="entry name" value="Uncharacterized protein"/>
    <property type="match status" value="1"/>
</dbReference>
<evidence type="ECO:0000313" key="22">
    <source>
        <dbReference type="RefSeq" id="XP_022103453.1"/>
    </source>
</evidence>
<keyword evidence="12" id="KW-0966">Cell projection</keyword>
<feature type="domain" description="PKD" evidence="17">
    <location>
        <begin position="917"/>
        <end position="991"/>
    </location>
</feature>
<feature type="domain" description="PKD" evidence="17">
    <location>
        <begin position="64"/>
        <end position="113"/>
    </location>
</feature>
<keyword evidence="7 16" id="KW-1133">Transmembrane helix</keyword>
<keyword evidence="6" id="KW-0732">Signal</keyword>
<dbReference type="PROSITE" id="PS51111">
    <property type="entry name" value="REJ"/>
    <property type="match status" value="1"/>
</dbReference>
<feature type="domain" description="PLAT" evidence="18">
    <location>
        <begin position="2050"/>
        <end position="2169"/>
    </location>
</feature>
<dbReference type="Gene3D" id="2.60.220.50">
    <property type="match status" value="1"/>
</dbReference>